<dbReference type="InterPro" id="IPR050185">
    <property type="entry name" value="Ub_carboxyl-term_hydrolase"/>
</dbReference>
<feature type="domain" description="UBP-type" evidence="24">
    <location>
        <begin position="5"/>
        <end position="102"/>
    </location>
</feature>
<keyword evidence="15" id="KW-0832">Ubl conjugation</keyword>
<organism evidence="25 26">
    <name type="scientific">Ciona savignyi</name>
    <name type="common">Pacific transparent sea squirt</name>
    <dbReference type="NCBI Taxonomy" id="51511"/>
    <lineage>
        <taxon>Eukaryota</taxon>
        <taxon>Metazoa</taxon>
        <taxon>Chordata</taxon>
        <taxon>Tunicata</taxon>
        <taxon>Ascidiacea</taxon>
        <taxon>Phlebobranchia</taxon>
        <taxon>Cionidae</taxon>
        <taxon>Ciona</taxon>
    </lineage>
</organism>
<dbReference type="CDD" id="cd02669">
    <property type="entry name" value="Peptidase_C19M"/>
    <property type="match status" value="1"/>
</dbReference>
<evidence type="ECO:0000259" key="24">
    <source>
        <dbReference type="PROSITE" id="PS50271"/>
    </source>
</evidence>
<evidence type="ECO:0000256" key="16">
    <source>
        <dbReference type="ARBA" id="ARBA00023187"/>
    </source>
</evidence>
<evidence type="ECO:0000256" key="2">
    <source>
        <dbReference type="ARBA" id="ARBA00004123"/>
    </source>
</evidence>
<keyword evidence="26" id="KW-1185">Reference proteome</keyword>
<dbReference type="GO" id="GO:0005681">
    <property type="term" value="C:spliceosomal complex"/>
    <property type="evidence" value="ECO:0007669"/>
    <property type="project" value="UniProtKB-KW"/>
</dbReference>
<dbReference type="GO" id="GO:0051301">
    <property type="term" value="P:cell division"/>
    <property type="evidence" value="ECO:0007669"/>
    <property type="project" value="UniProtKB-KW"/>
</dbReference>
<protein>
    <recommendedName>
        <fullName evidence="20">Ubiquitin carboxyl-terminal hydrolase 39</fullName>
        <ecNumber evidence="4">3.4.19.12</ecNumber>
    </recommendedName>
    <alternativeName>
        <fullName evidence="21">U4/U6.U5 tri-snRNP-associated 65 kDa protein</fullName>
    </alternativeName>
</protein>
<keyword evidence="14" id="KW-0862">Zinc</keyword>
<dbReference type="PANTHER" id="PTHR21646:SF16">
    <property type="entry name" value="U4_U6.U5 TRI-SNRNP-ASSOCIATED PROTEIN 2"/>
    <property type="match status" value="1"/>
</dbReference>
<evidence type="ECO:0000256" key="4">
    <source>
        <dbReference type="ARBA" id="ARBA00012759"/>
    </source>
</evidence>
<dbReference type="InterPro" id="IPR033809">
    <property type="entry name" value="USP39"/>
</dbReference>
<evidence type="ECO:0000256" key="3">
    <source>
        <dbReference type="ARBA" id="ARBA00009085"/>
    </source>
</evidence>
<dbReference type="PROSITE" id="PS50235">
    <property type="entry name" value="USP_3"/>
    <property type="match status" value="1"/>
</dbReference>
<evidence type="ECO:0000256" key="14">
    <source>
        <dbReference type="ARBA" id="ARBA00022833"/>
    </source>
</evidence>
<keyword evidence="11 22" id="KW-0863">Zinc-finger</keyword>
<dbReference type="Gene3D" id="3.30.40.10">
    <property type="entry name" value="Zinc/RING finger domain, C3HC4 (zinc finger)"/>
    <property type="match status" value="1"/>
</dbReference>
<evidence type="ECO:0000256" key="20">
    <source>
        <dbReference type="ARBA" id="ARBA00071645"/>
    </source>
</evidence>
<keyword evidence="16" id="KW-0508">mRNA splicing</keyword>
<keyword evidence="8" id="KW-0507">mRNA processing</keyword>
<evidence type="ECO:0000256" key="7">
    <source>
        <dbReference type="ARBA" id="ARBA00022618"/>
    </source>
</evidence>
<dbReference type="Pfam" id="PF00443">
    <property type="entry name" value="UCH"/>
    <property type="match status" value="1"/>
</dbReference>
<evidence type="ECO:0000313" key="25">
    <source>
        <dbReference type="Ensembl" id="ENSCSAVP00000014154.1"/>
    </source>
</evidence>
<reference evidence="25" key="2">
    <citation type="submission" date="2025-08" db="UniProtKB">
        <authorList>
            <consortium name="Ensembl"/>
        </authorList>
    </citation>
    <scope>IDENTIFICATION</scope>
</reference>
<evidence type="ECO:0000256" key="6">
    <source>
        <dbReference type="ARBA" id="ARBA00022553"/>
    </source>
</evidence>
<evidence type="ECO:0000256" key="18">
    <source>
        <dbReference type="ARBA" id="ARBA00023306"/>
    </source>
</evidence>
<dbReference type="GO" id="GO:0000245">
    <property type="term" value="P:spliceosomal complex assembly"/>
    <property type="evidence" value="ECO:0007669"/>
    <property type="project" value="InterPro"/>
</dbReference>
<evidence type="ECO:0000256" key="5">
    <source>
        <dbReference type="ARBA" id="ARBA00022499"/>
    </source>
</evidence>
<dbReference type="AlphaFoldDB" id="H2Z989"/>
<evidence type="ECO:0000256" key="1">
    <source>
        <dbReference type="ARBA" id="ARBA00000707"/>
    </source>
</evidence>
<comment type="similarity">
    <text evidence="3">Belongs to the peptidase C19 family.</text>
</comment>
<evidence type="ECO:0000256" key="13">
    <source>
        <dbReference type="ARBA" id="ARBA00022801"/>
    </source>
</evidence>
<dbReference type="SMART" id="SM00290">
    <property type="entry name" value="ZnF_UBP"/>
    <property type="match status" value="1"/>
</dbReference>
<dbReference type="Ensembl" id="ENSCSAVT00000014318.1">
    <property type="protein sequence ID" value="ENSCSAVP00000014154.1"/>
    <property type="gene ID" value="ENSCSAVG00000008303.1"/>
</dbReference>
<reference evidence="26" key="1">
    <citation type="submission" date="2003-08" db="EMBL/GenBank/DDBJ databases">
        <authorList>
            <person name="Birren B."/>
            <person name="Nusbaum C."/>
            <person name="Abebe A."/>
            <person name="Abouelleil A."/>
            <person name="Adekoya E."/>
            <person name="Ait-zahra M."/>
            <person name="Allen N."/>
            <person name="Allen T."/>
            <person name="An P."/>
            <person name="Anderson M."/>
            <person name="Anderson S."/>
            <person name="Arachchi H."/>
            <person name="Armbruster J."/>
            <person name="Bachantsang P."/>
            <person name="Baldwin J."/>
            <person name="Barry A."/>
            <person name="Bayul T."/>
            <person name="Blitshsteyn B."/>
            <person name="Bloom T."/>
            <person name="Blye J."/>
            <person name="Boguslavskiy L."/>
            <person name="Borowsky M."/>
            <person name="Boukhgalter B."/>
            <person name="Brunache A."/>
            <person name="Butler J."/>
            <person name="Calixte N."/>
            <person name="Calvo S."/>
            <person name="Camarata J."/>
            <person name="Campo K."/>
            <person name="Chang J."/>
            <person name="Cheshatsang Y."/>
            <person name="Citroen M."/>
            <person name="Collymore A."/>
            <person name="Considine T."/>
            <person name="Cook A."/>
            <person name="Cooke P."/>
            <person name="Corum B."/>
            <person name="Cuomo C."/>
            <person name="David R."/>
            <person name="Dawoe T."/>
            <person name="Degray S."/>
            <person name="Dodge S."/>
            <person name="Dooley K."/>
            <person name="Dorje P."/>
            <person name="Dorjee K."/>
            <person name="Dorris L."/>
            <person name="Duffey N."/>
            <person name="Dupes A."/>
            <person name="Elkins T."/>
            <person name="Engels R."/>
            <person name="Erickson J."/>
            <person name="Farina A."/>
            <person name="Faro S."/>
            <person name="Ferreira P."/>
            <person name="Fischer H."/>
            <person name="Fitzgerald M."/>
            <person name="Foley K."/>
            <person name="Gage D."/>
            <person name="Galagan J."/>
            <person name="Gearin G."/>
            <person name="Gnerre S."/>
            <person name="Gnirke A."/>
            <person name="Goyette A."/>
            <person name="Graham J."/>
            <person name="Grandbois E."/>
            <person name="Gyaltsen K."/>
            <person name="Hafez N."/>
            <person name="Hagopian D."/>
            <person name="Hagos B."/>
            <person name="Hall J."/>
            <person name="Hatcher B."/>
            <person name="Heller A."/>
            <person name="Higgins H."/>
            <person name="Honan T."/>
            <person name="Horn A."/>
            <person name="Houde N."/>
            <person name="Hughes L."/>
            <person name="Hulme W."/>
            <person name="Husby E."/>
            <person name="Iliev I."/>
            <person name="Jaffe D."/>
            <person name="Jones C."/>
            <person name="Kamal M."/>
            <person name="Kamat A."/>
            <person name="Kamvysselis M."/>
            <person name="Karlsson E."/>
            <person name="Kells C."/>
            <person name="Kieu A."/>
            <person name="Kisner P."/>
            <person name="Kodira C."/>
            <person name="Kulbokas E."/>
            <person name="Labutti K."/>
            <person name="Lama D."/>
            <person name="Landers T."/>
            <person name="Leger J."/>
            <person name="Levine S."/>
            <person name="Lewis D."/>
            <person name="Lewis T."/>
            <person name="Lindblad-toh K."/>
            <person name="Liu X."/>
            <person name="Lokyitsang T."/>
            <person name="Lokyitsang Y."/>
            <person name="Lucien O."/>
            <person name="Lui A."/>
            <person name="Ma L.J."/>
            <person name="Mabbitt R."/>
            <person name="Macdonald J."/>
            <person name="Maclean C."/>
            <person name="Major J."/>
            <person name="Manning J."/>
            <person name="Marabella R."/>
            <person name="Maru K."/>
            <person name="Matthews C."/>
            <person name="Mauceli E."/>
            <person name="Mccarthy M."/>
            <person name="Mcdonough S."/>
            <person name="Mcghee T."/>
            <person name="Meldrim J."/>
            <person name="Meneus L."/>
            <person name="Mesirov J."/>
            <person name="Mihalev A."/>
            <person name="Mihova T."/>
            <person name="Mikkelsen T."/>
            <person name="Mlenga V."/>
            <person name="Moru K."/>
            <person name="Mozes J."/>
            <person name="Mulrain L."/>
            <person name="Munson G."/>
            <person name="Naylor J."/>
            <person name="Newes C."/>
            <person name="Nguyen C."/>
            <person name="Nguyen N."/>
            <person name="Nguyen T."/>
            <person name="Nicol R."/>
            <person name="Nielsen C."/>
            <person name="Nizzari M."/>
            <person name="Norbu C."/>
            <person name="Norbu N."/>
            <person name="O'donnell P."/>
            <person name="Okoawo O."/>
            <person name="O'leary S."/>
            <person name="Omotosho B."/>
            <person name="O'neill K."/>
            <person name="Osman S."/>
            <person name="Parker S."/>
            <person name="Perrin D."/>
            <person name="Phunkhang P."/>
            <person name="Piqani B."/>
            <person name="Purcell S."/>
            <person name="Rachupka T."/>
            <person name="Ramasamy U."/>
            <person name="Rameau R."/>
            <person name="Ray V."/>
            <person name="Raymond C."/>
            <person name="Retta R."/>
            <person name="Richardson S."/>
            <person name="Rise C."/>
            <person name="Rodriguez J."/>
            <person name="Rogers J."/>
            <person name="Rogov P."/>
            <person name="Rutman M."/>
            <person name="Schupbach R."/>
            <person name="Seaman C."/>
            <person name="Settipalli S."/>
            <person name="Sharpe T."/>
            <person name="Sheridan J."/>
            <person name="Sherpa N."/>
            <person name="Shi J."/>
            <person name="Smirnov S."/>
            <person name="Smith C."/>
            <person name="Sougnez C."/>
            <person name="Spencer B."/>
            <person name="Stalker J."/>
            <person name="Stange-thomann N."/>
            <person name="Stavropoulos S."/>
            <person name="Stetson K."/>
            <person name="Stone C."/>
            <person name="Stone S."/>
            <person name="Stubbs M."/>
            <person name="Talamas J."/>
            <person name="Tchuinga P."/>
            <person name="Tenzing P."/>
            <person name="Tesfaye S."/>
            <person name="Theodore J."/>
            <person name="Thoulutsang Y."/>
            <person name="Topham K."/>
            <person name="Towey S."/>
            <person name="Tsamla T."/>
            <person name="Tsomo N."/>
            <person name="Vallee D."/>
            <person name="Vassiliev H."/>
            <person name="Venkataraman V."/>
            <person name="Vinson J."/>
            <person name="Vo A."/>
            <person name="Wade C."/>
            <person name="Wang S."/>
            <person name="Wangchuk T."/>
            <person name="Wangdi T."/>
            <person name="Whittaker C."/>
            <person name="Wilkinson J."/>
            <person name="Wu Y."/>
            <person name="Wyman D."/>
            <person name="Yadav S."/>
            <person name="Yang S."/>
            <person name="Yang X."/>
            <person name="Yeager S."/>
            <person name="Yee E."/>
            <person name="Young G."/>
            <person name="Zainoun J."/>
            <person name="Zembeck L."/>
            <person name="Zimmer A."/>
            <person name="Zody M."/>
            <person name="Lander E."/>
        </authorList>
    </citation>
    <scope>NUCLEOTIDE SEQUENCE [LARGE SCALE GENOMIC DNA]</scope>
</reference>
<evidence type="ECO:0000256" key="12">
    <source>
        <dbReference type="ARBA" id="ARBA00022786"/>
    </source>
</evidence>
<dbReference type="EC" id="3.4.19.12" evidence="4"/>
<keyword evidence="5" id="KW-1017">Isopeptide bond</keyword>
<accession>H2Z989</accession>
<keyword evidence="13" id="KW-0378">Hydrolase</keyword>
<evidence type="ECO:0000256" key="11">
    <source>
        <dbReference type="ARBA" id="ARBA00022771"/>
    </source>
</evidence>
<dbReference type="GO" id="GO:0004843">
    <property type="term" value="F:cysteine-type deubiquitinase activity"/>
    <property type="evidence" value="ECO:0007669"/>
    <property type="project" value="UniProtKB-EC"/>
</dbReference>
<proteinExistence type="inferred from homology"/>
<dbReference type="HOGENOM" id="CLU_016848_4_0_1"/>
<keyword evidence="18" id="KW-0131">Cell cycle</keyword>
<name>H2Z989_CIOSA</name>
<dbReference type="GO" id="GO:0016579">
    <property type="term" value="P:protein deubiquitination"/>
    <property type="evidence" value="ECO:0007669"/>
    <property type="project" value="InterPro"/>
</dbReference>
<dbReference type="SUPFAM" id="SSF57850">
    <property type="entry name" value="RING/U-box"/>
    <property type="match status" value="1"/>
</dbReference>
<dbReference type="Gene3D" id="3.90.70.10">
    <property type="entry name" value="Cysteine proteinases"/>
    <property type="match status" value="1"/>
</dbReference>
<dbReference type="InterPro" id="IPR001607">
    <property type="entry name" value="Znf_UBP"/>
</dbReference>
<evidence type="ECO:0000259" key="23">
    <source>
        <dbReference type="PROSITE" id="PS50235"/>
    </source>
</evidence>
<evidence type="ECO:0000256" key="15">
    <source>
        <dbReference type="ARBA" id="ARBA00022843"/>
    </source>
</evidence>
<keyword evidence="7" id="KW-0132">Cell division</keyword>
<dbReference type="InterPro" id="IPR001394">
    <property type="entry name" value="Peptidase_C19_UCH"/>
</dbReference>
<dbReference type="InterPro" id="IPR013083">
    <property type="entry name" value="Znf_RING/FYVE/PHD"/>
</dbReference>
<evidence type="ECO:0000256" key="22">
    <source>
        <dbReference type="PROSITE-ProRule" id="PRU00502"/>
    </source>
</evidence>
<dbReference type="GeneTree" id="ENSGT00390000007992"/>
<dbReference type="InterPro" id="IPR038765">
    <property type="entry name" value="Papain-like_cys_pep_sf"/>
</dbReference>
<comment type="catalytic activity">
    <reaction evidence="1">
        <text>Thiol-dependent hydrolysis of ester, thioester, amide, peptide and isopeptide bonds formed by the C-terminal Gly of ubiquitin (a 76-residue protein attached to proteins as an intracellular targeting signal).</text>
        <dbReference type="EC" id="3.4.19.12"/>
    </reaction>
</comment>
<dbReference type="Pfam" id="PF02148">
    <property type="entry name" value="zf-UBP"/>
    <property type="match status" value="1"/>
</dbReference>
<keyword evidence="6" id="KW-0597">Phosphoprotein</keyword>
<evidence type="ECO:0000256" key="9">
    <source>
        <dbReference type="ARBA" id="ARBA00022723"/>
    </source>
</evidence>
<dbReference type="FunFam" id="3.90.70.10:FF:000030">
    <property type="entry name" value="U4/U6.U5 tri-snRNP-associated protein 2"/>
    <property type="match status" value="1"/>
</dbReference>
<dbReference type="PROSITE" id="PS50271">
    <property type="entry name" value="ZF_UBP"/>
    <property type="match status" value="1"/>
</dbReference>
<reference evidence="25" key="3">
    <citation type="submission" date="2025-09" db="UniProtKB">
        <authorList>
            <consortium name="Ensembl"/>
        </authorList>
    </citation>
    <scope>IDENTIFICATION</scope>
</reference>
<keyword evidence="9" id="KW-0479">Metal-binding</keyword>
<keyword evidence="17" id="KW-0539">Nucleus</keyword>
<evidence type="ECO:0000256" key="10">
    <source>
        <dbReference type="ARBA" id="ARBA00022728"/>
    </source>
</evidence>
<dbReference type="PANTHER" id="PTHR21646">
    <property type="entry name" value="UBIQUITIN CARBOXYL-TERMINAL HYDROLASE"/>
    <property type="match status" value="1"/>
</dbReference>
<feature type="domain" description="USP" evidence="23">
    <location>
        <begin position="127"/>
        <end position="434"/>
    </location>
</feature>
<dbReference type="SUPFAM" id="SSF54001">
    <property type="entry name" value="Cysteine proteinases"/>
    <property type="match status" value="1"/>
</dbReference>
<evidence type="ECO:0000256" key="8">
    <source>
        <dbReference type="ARBA" id="ARBA00022664"/>
    </source>
</evidence>
<dbReference type="Proteomes" id="UP000007875">
    <property type="component" value="Unassembled WGS sequence"/>
</dbReference>
<comment type="subcellular location">
    <subcellularLocation>
        <location evidence="2">Nucleus</location>
    </subcellularLocation>
</comment>
<evidence type="ECO:0000313" key="26">
    <source>
        <dbReference type="Proteomes" id="UP000007875"/>
    </source>
</evidence>
<dbReference type="GO" id="GO:0008270">
    <property type="term" value="F:zinc ion binding"/>
    <property type="evidence" value="ECO:0007669"/>
    <property type="project" value="UniProtKB-KW"/>
</dbReference>
<dbReference type="InterPro" id="IPR028889">
    <property type="entry name" value="USP"/>
</dbReference>
<dbReference type="FunFam" id="3.30.40.10:FF:000068">
    <property type="entry name" value="U4/U6.U5 tri-snRNP-associated protein 2"/>
    <property type="match status" value="1"/>
</dbReference>
<evidence type="ECO:0000256" key="17">
    <source>
        <dbReference type="ARBA" id="ARBA00023242"/>
    </source>
</evidence>
<keyword evidence="10" id="KW-0747">Spliceosome</keyword>
<evidence type="ECO:0000256" key="21">
    <source>
        <dbReference type="ARBA" id="ARBA00079185"/>
    </source>
</evidence>
<evidence type="ECO:0000256" key="19">
    <source>
        <dbReference type="ARBA" id="ARBA00064202"/>
    </source>
</evidence>
<sequence>VDRSRSCPYLDTINRSLLDFDFEKLCSVSLSHLNVYACLVCGKYFQGRGRKSHAYTHSVEFNHHVFLNLYTLKFYCLPDNYMIVDSSLEDITYVLNPTFTKPDIRQLSSDAKLMRAYDGTTYLPGIVGLNNIKANDYCNVVLQALSHVPPLRNYFLREENYSHIKRPPGDIMILLSQRFGELIRKLWNPRNFKAHVSPHEMLQSIVLCSRKRFQITKQGDPLDLLTWFLNSMNVALNGSKKRNSSILTKTFQGEMKIYSRKIPSPETETMERSPFLYLALDLPAAPLYKDELEHNIIPQVPLATLLAKFNGQSEKEYKGKRDSTMKRFEITRLPPYLIFYIKRFTKNLFFIEKNPTIVNFPVTNIDLEELIAVDADVPNTCYDLVANIVHDGDPNEGKGSVPNKWYELQDLHVSDILPQMITLSEAYIQIWALRKG</sequence>
<keyword evidence="12" id="KW-0833">Ubl conjugation pathway</keyword>
<comment type="subunit">
    <text evidence="19">The U4/U6-U5 tri-snRNP complex is a building block of the precatalytic spliceosome (spliceosome B complex). Component of the U4/U6-U5 tri-snRNP complex composed of the U4, U6 and U5 snRNAs and at least PRPF3, PRPF4, PRPF6, PRPF8, PRPF31, SNRNP200, TXNL4A, SNRNP40, SNRPB, SNRPD1, SNRPD2, SNRPD3, SNRPE, SNRPF, SNRPG, DDX23, CD2BP2, PPIH, SNU13, EFTUD2, SART1 and USP39, plus LSM2, LSM3, LSM4, LSM5, LSM6, LSM7 and LSM8.</text>
</comment>